<evidence type="ECO:0000313" key="1">
    <source>
        <dbReference type="EMBL" id="CAG9331585.1"/>
    </source>
</evidence>
<dbReference type="Proteomes" id="UP001162131">
    <property type="component" value="Unassembled WGS sequence"/>
</dbReference>
<sequence length="74" mass="8687">MSSGESNILEWWKYQYQDTELQQPDLANHLTVPTREEVNETIKQLGSRKTVGPGNCWLNLSRTGENWLKRFYLS</sequence>
<gene>
    <name evidence="1" type="ORF">BSTOLATCC_MIC53652</name>
</gene>
<reference evidence="1" key="1">
    <citation type="submission" date="2021-09" db="EMBL/GenBank/DDBJ databases">
        <authorList>
            <consortium name="AG Swart"/>
            <person name="Singh M."/>
            <person name="Singh A."/>
            <person name="Seah K."/>
            <person name="Emmerich C."/>
        </authorList>
    </citation>
    <scope>NUCLEOTIDE SEQUENCE</scope>
    <source>
        <strain evidence="1">ATCC30299</strain>
    </source>
</reference>
<organism evidence="1 2">
    <name type="scientific">Blepharisma stoltei</name>
    <dbReference type="NCBI Taxonomy" id="1481888"/>
    <lineage>
        <taxon>Eukaryota</taxon>
        <taxon>Sar</taxon>
        <taxon>Alveolata</taxon>
        <taxon>Ciliophora</taxon>
        <taxon>Postciliodesmatophora</taxon>
        <taxon>Heterotrichea</taxon>
        <taxon>Heterotrichida</taxon>
        <taxon>Blepharismidae</taxon>
        <taxon>Blepharisma</taxon>
    </lineage>
</organism>
<comment type="caution">
    <text evidence="1">The sequence shown here is derived from an EMBL/GenBank/DDBJ whole genome shotgun (WGS) entry which is preliminary data.</text>
</comment>
<dbReference type="EMBL" id="CAJZBQ010000053">
    <property type="protein sequence ID" value="CAG9331585.1"/>
    <property type="molecule type" value="Genomic_DNA"/>
</dbReference>
<name>A0AAU9KCC1_9CILI</name>
<keyword evidence="2" id="KW-1185">Reference proteome</keyword>
<dbReference type="AlphaFoldDB" id="A0AAU9KCC1"/>
<proteinExistence type="predicted"/>
<accession>A0AAU9KCC1</accession>
<protein>
    <submittedName>
        <fullName evidence="1">Uncharacterized protein</fullName>
    </submittedName>
</protein>
<evidence type="ECO:0000313" key="2">
    <source>
        <dbReference type="Proteomes" id="UP001162131"/>
    </source>
</evidence>